<dbReference type="SMART" id="SM00671">
    <property type="entry name" value="SEL1"/>
    <property type="match status" value="1"/>
</dbReference>
<dbReference type="Gene3D" id="1.25.40.10">
    <property type="entry name" value="Tetratricopeptide repeat domain"/>
    <property type="match status" value="1"/>
</dbReference>
<dbReference type="AlphaFoldDB" id="A0A9W6N2Y8"/>
<comment type="caution">
    <text evidence="1">The sequence shown here is derived from an EMBL/GenBank/DDBJ whole genome shotgun (WGS) entry which is preliminary data.</text>
</comment>
<organism evidence="1 2">
    <name type="scientific">Methylopila jiangsuensis</name>
    <dbReference type="NCBI Taxonomy" id="586230"/>
    <lineage>
        <taxon>Bacteria</taxon>
        <taxon>Pseudomonadati</taxon>
        <taxon>Pseudomonadota</taxon>
        <taxon>Alphaproteobacteria</taxon>
        <taxon>Hyphomicrobiales</taxon>
        <taxon>Methylopilaceae</taxon>
        <taxon>Methylopila</taxon>
    </lineage>
</organism>
<accession>A0A9W6N2Y8</accession>
<reference evidence="1" key="1">
    <citation type="journal article" date="2014" name="Int. J. Syst. Evol. Microbiol.">
        <title>Complete genome sequence of Corynebacterium casei LMG S-19264T (=DSM 44701T), isolated from a smear-ripened cheese.</title>
        <authorList>
            <consortium name="US DOE Joint Genome Institute (JGI-PGF)"/>
            <person name="Walter F."/>
            <person name="Albersmeier A."/>
            <person name="Kalinowski J."/>
            <person name="Ruckert C."/>
        </authorList>
    </citation>
    <scope>NUCLEOTIDE SEQUENCE</scope>
    <source>
        <strain evidence="1">VKM B-2555</strain>
    </source>
</reference>
<sequence>MRTELFEQACAMYRAGEIQDAYALMVKCAQAGDPIACLLAQEWIASINPNPDVNWMKKLEDIAHSGVAEAQWELSQCYRFGNYVNASVNSANYWLEKSAEGGWPEANLHLSWYMASEQYGYELDIRESERRRELAINAGSAEAIYLKAIEIIDTDRESAIMMLRDSASKGFQPAVEVLKNFSH</sequence>
<gene>
    <name evidence="1" type="ORF">GCM10008171_17180</name>
</gene>
<protein>
    <recommendedName>
        <fullName evidence="3">Sel1 repeat family protein</fullName>
    </recommendedName>
</protein>
<proteinExistence type="predicted"/>
<reference evidence="1" key="2">
    <citation type="submission" date="2023-01" db="EMBL/GenBank/DDBJ databases">
        <authorList>
            <person name="Sun Q."/>
            <person name="Evtushenko L."/>
        </authorList>
    </citation>
    <scope>NUCLEOTIDE SEQUENCE</scope>
    <source>
        <strain evidence="1">VKM B-2555</strain>
    </source>
</reference>
<evidence type="ECO:0000313" key="2">
    <source>
        <dbReference type="Proteomes" id="UP001143364"/>
    </source>
</evidence>
<name>A0A9W6N2Y8_9HYPH</name>
<evidence type="ECO:0000313" key="1">
    <source>
        <dbReference type="EMBL" id="GLK76464.1"/>
    </source>
</evidence>
<dbReference type="SUPFAM" id="SSF81901">
    <property type="entry name" value="HCP-like"/>
    <property type="match status" value="1"/>
</dbReference>
<dbReference type="EMBL" id="BSFK01000007">
    <property type="protein sequence ID" value="GLK76464.1"/>
    <property type="molecule type" value="Genomic_DNA"/>
</dbReference>
<keyword evidence="2" id="KW-1185">Reference proteome</keyword>
<dbReference type="InterPro" id="IPR011990">
    <property type="entry name" value="TPR-like_helical_dom_sf"/>
</dbReference>
<evidence type="ECO:0008006" key="3">
    <source>
        <dbReference type="Google" id="ProtNLM"/>
    </source>
</evidence>
<dbReference type="Proteomes" id="UP001143364">
    <property type="component" value="Unassembled WGS sequence"/>
</dbReference>
<dbReference type="InterPro" id="IPR006597">
    <property type="entry name" value="Sel1-like"/>
</dbReference>